<feature type="compositionally biased region" description="Basic and acidic residues" evidence="1">
    <location>
        <begin position="1"/>
        <end position="10"/>
    </location>
</feature>
<evidence type="ECO:0000256" key="1">
    <source>
        <dbReference type="SAM" id="MobiDB-lite"/>
    </source>
</evidence>
<feature type="region of interest" description="Disordered" evidence="1">
    <location>
        <begin position="1"/>
        <end position="20"/>
    </location>
</feature>
<feature type="region of interest" description="Disordered" evidence="1">
    <location>
        <begin position="48"/>
        <end position="97"/>
    </location>
</feature>
<dbReference type="Proteomes" id="UP001529510">
    <property type="component" value="Unassembled WGS sequence"/>
</dbReference>
<feature type="non-terminal residue" evidence="2">
    <location>
        <position position="97"/>
    </location>
</feature>
<feature type="non-terminal residue" evidence="2">
    <location>
        <position position="1"/>
    </location>
</feature>
<sequence length="97" mass="10359">LHWGRQEQSESGRPPTAQWSEARPVVVCVGSLCASCAKTSNFFAQRGKAALRRARRDPKPGRAQTNTASAPLAPVGDSRASRVLFRPQQPASTACVG</sequence>
<dbReference type="EMBL" id="JAMKFB020000678">
    <property type="protein sequence ID" value="KAL0148793.1"/>
    <property type="molecule type" value="Genomic_DNA"/>
</dbReference>
<proteinExistence type="predicted"/>
<comment type="caution">
    <text evidence="2">The sequence shown here is derived from an EMBL/GenBank/DDBJ whole genome shotgun (WGS) entry which is preliminary data.</text>
</comment>
<protein>
    <submittedName>
        <fullName evidence="2">Uncharacterized protein</fullName>
    </submittedName>
</protein>
<dbReference type="AlphaFoldDB" id="A0ABD0MEU1"/>
<gene>
    <name evidence="2" type="ORF">M9458_055902</name>
</gene>
<keyword evidence="3" id="KW-1185">Reference proteome</keyword>
<accession>A0ABD0MEU1</accession>
<evidence type="ECO:0000313" key="3">
    <source>
        <dbReference type="Proteomes" id="UP001529510"/>
    </source>
</evidence>
<reference evidence="2 3" key="1">
    <citation type="submission" date="2024-05" db="EMBL/GenBank/DDBJ databases">
        <title>Genome sequencing and assembly of Indian major carp, Cirrhinus mrigala (Hamilton, 1822).</title>
        <authorList>
            <person name="Mohindra V."/>
            <person name="Chowdhury L.M."/>
            <person name="Lal K."/>
            <person name="Jena J.K."/>
        </authorList>
    </citation>
    <scope>NUCLEOTIDE SEQUENCE [LARGE SCALE GENOMIC DNA]</scope>
    <source>
        <strain evidence="2">CM1030</strain>
        <tissue evidence="2">Blood</tissue>
    </source>
</reference>
<name>A0ABD0MEU1_CIRMR</name>
<organism evidence="2 3">
    <name type="scientific">Cirrhinus mrigala</name>
    <name type="common">Mrigala</name>
    <dbReference type="NCBI Taxonomy" id="683832"/>
    <lineage>
        <taxon>Eukaryota</taxon>
        <taxon>Metazoa</taxon>
        <taxon>Chordata</taxon>
        <taxon>Craniata</taxon>
        <taxon>Vertebrata</taxon>
        <taxon>Euteleostomi</taxon>
        <taxon>Actinopterygii</taxon>
        <taxon>Neopterygii</taxon>
        <taxon>Teleostei</taxon>
        <taxon>Ostariophysi</taxon>
        <taxon>Cypriniformes</taxon>
        <taxon>Cyprinidae</taxon>
        <taxon>Labeoninae</taxon>
        <taxon>Labeonini</taxon>
        <taxon>Cirrhinus</taxon>
    </lineage>
</organism>
<evidence type="ECO:0000313" key="2">
    <source>
        <dbReference type="EMBL" id="KAL0148793.1"/>
    </source>
</evidence>